<dbReference type="Proteomes" id="UP001155040">
    <property type="component" value="Unassembled WGS sequence"/>
</dbReference>
<dbReference type="Pfam" id="PF05635">
    <property type="entry name" value="23S_rRNA_IVP"/>
    <property type="match status" value="1"/>
</dbReference>
<accession>A0A9X2ZXM0</accession>
<dbReference type="AlphaFoldDB" id="A0A9X2ZXM0"/>
<evidence type="ECO:0000313" key="1">
    <source>
        <dbReference type="EMBL" id="MCS4035457.1"/>
    </source>
</evidence>
<dbReference type="PANTHER" id="PTHR38471:SF2">
    <property type="entry name" value="FOUR HELIX BUNDLE PROTEIN"/>
    <property type="match status" value="1"/>
</dbReference>
<dbReference type="PANTHER" id="PTHR38471">
    <property type="entry name" value="FOUR HELIX BUNDLE PROTEIN"/>
    <property type="match status" value="1"/>
</dbReference>
<evidence type="ECO:0000313" key="2">
    <source>
        <dbReference type="Proteomes" id="UP001155040"/>
    </source>
</evidence>
<dbReference type="Gene3D" id="1.20.1440.60">
    <property type="entry name" value="23S rRNA-intervening sequence"/>
    <property type="match status" value="1"/>
</dbReference>
<reference evidence="1" key="1">
    <citation type="submission" date="2022-08" db="EMBL/GenBank/DDBJ databases">
        <title>Genomic Encyclopedia of Type Strains, Phase V (KMG-V): Genome sequencing to study the core and pangenomes of soil and plant-associated prokaryotes.</title>
        <authorList>
            <person name="Whitman W."/>
        </authorList>
    </citation>
    <scope>NUCLEOTIDE SEQUENCE</scope>
    <source>
        <strain evidence="1">SP3012</strain>
    </source>
</reference>
<sequence>MPSETRDDPLWGMRVYRLSLFASDVSWRDAGTLRDEERTQSLADQLYRAVGSIGSNVAEGYSREIGQDRARFYEYALGSARESRDWYFKGRFVLGEDVAQHRLSFMTEIIRLLLTIIPQQRGGEIREPELPYDASDEQVEDLLENVPLAS</sequence>
<gene>
    <name evidence="1" type="ORF">GGQ01_000501</name>
</gene>
<name>A0A9X2ZXM0_9BACT</name>
<comment type="caution">
    <text evidence="1">The sequence shown here is derived from an EMBL/GenBank/DDBJ whole genome shotgun (WGS) entry which is preliminary data.</text>
</comment>
<dbReference type="EMBL" id="JANUBF010000002">
    <property type="protein sequence ID" value="MCS4035457.1"/>
    <property type="molecule type" value="Genomic_DNA"/>
</dbReference>
<dbReference type="InterPro" id="IPR012657">
    <property type="entry name" value="23S_rRNA-intervening_sequence"/>
</dbReference>
<protein>
    <submittedName>
        <fullName evidence="1">Four helix bundle protein</fullName>
    </submittedName>
</protein>
<dbReference type="SUPFAM" id="SSF158446">
    <property type="entry name" value="IVS-encoded protein-like"/>
    <property type="match status" value="1"/>
</dbReference>
<proteinExistence type="predicted"/>
<dbReference type="InterPro" id="IPR036583">
    <property type="entry name" value="23S_rRNA_IVS_sf"/>
</dbReference>
<dbReference type="RefSeq" id="WP_259090678.1">
    <property type="nucleotide sequence ID" value="NZ_JANUBF010000002.1"/>
</dbReference>
<organism evidence="1 2">
    <name type="scientific">Salinibacter ruber</name>
    <dbReference type="NCBI Taxonomy" id="146919"/>
    <lineage>
        <taxon>Bacteria</taxon>
        <taxon>Pseudomonadati</taxon>
        <taxon>Rhodothermota</taxon>
        <taxon>Rhodothermia</taxon>
        <taxon>Rhodothermales</taxon>
        <taxon>Salinibacteraceae</taxon>
        <taxon>Salinibacter</taxon>
    </lineage>
</organism>
<dbReference type="NCBIfam" id="TIGR02436">
    <property type="entry name" value="four helix bundle protein"/>
    <property type="match status" value="1"/>
</dbReference>